<gene>
    <name evidence="6" type="ORF">BDY21DRAFT_291679</name>
</gene>
<dbReference type="OrthoDB" id="2288928at2759"/>
<evidence type="ECO:0000256" key="2">
    <source>
        <dbReference type="ARBA" id="ARBA00022737"/>
    </source>
</evidence>
<feature type="region of interest" description="Disordered" evidence="5">
    <location>
        <begin position="43"/>
        <end position="67"/>
    </location>
</feature>
<reference evidence="6" key="1">
    <citation type="journal article" date="2020" name="Stud. Mycol.">
        <title>101 Dothideomycetes genomes: a test case for predicting lifestyles and emergence of pathogens.</title>
        <authorList>
            <person name="Haridas S."/>
            <person name="Albert R."/>
            <person name="Binder M."/>
            <person name="Bloem J."/>
            <person name="Labutti K."/>
            <person name="Salamov A."/>
            <person name="Andreopoulos B."/>
            <person name="Baker S."/>
            <person name="Barry K."/>
            <person name="Bills G."/>
            <person name="Bluhm B."/>
            <person name="Cannon C."/>
            <person name="Castanera R."/>
            <person name="Culley D."/>
            <person name="Daum C."/>
            <person name="Ezra D."/>
            <person name="Gonzalez J."/>
            <person name="Henrissat B."/>
            <person name="Kuo A."/>
            <person name="Liang C."/>
            <person name="Lipzen A."/>
            <person name="Lutzoni F."/>
            <person name="Magnuson J."/>
            <person name="Mondo S."/>
            <person name="Nolan M."/>
            <person name="Ohm R."/>
            <person name="Pangilinan J."/>
            <person name="Park H.-J."/>
            <person name="Ramirez L."/>
            <person name="Alfaro M."/>
            <person name="Sun H."/>
            <person name="Tritt A."/>
            <person name="Yoshinaga Y."/>
            <person name="Zwiers L.-H."/>
            <person name="Turgeon B."/>
            <person name="Goodwin S."/>
            <person name="Spatafora J."/>
            <person name="Crous P."/>
            <person name="Grigoriev I."/>
        </authorList>
    </citation>
    <scope>NUCLEOTIDE SEQUENCE</scope>
    <source>
        <strain evidence="6">ATCC 16933</strain>
    </source>
</reference>
<proteinExistence type="predicted"/>
<feature type="region of interest" description="Disordered" evidence="5">
    <location>
        <begin position="364"/>
        <end position="424"/>
    </location>
</feature>
<evidence type="ECO:0000256" key="4">
    <source>
        <dbReference type="ARBA" id="ARBA00039514"/>
    </source>
</evidence>
<dbReference type="Gene3D" id="2.130.10.10">
    <property type="entry name" value="YVTN repeat-like/Quinoprotein amine dehydrogenase"/>
    <property type="match status" value="2"/>
</dbReference>
<dbReference type="Pfam" id="PF00400">
    <property type="entry name" value="WD40"/>
    <property type="match status" value="1"/>
</dbReference>
<evidence type="ECO:0000313" key="7">
    <source>
        <dbReference type="Proteomes" id="UP000799766"/>
    </source>
</evidence>
<dbReference type="AlphaFoldDB" id="A0A6A6NRF7"/>
<dbReference type="InterPro" id="IPR001680">
    <property type="entry name" value="WD40_rpt"/>
</dbReference>
<dbReference type="Proteomes" id="UP000799766">
    <property type="component" value="Unassembled WGS sequence"/>
</dbReference>
<sequence length="424" mass="45445">MFDTICNLPLSSEVFTQAIHPRYPLLSVGLSTGHVETFRLPNIASDPDECESETARPSAGSSSGFGRIETAWRTRRHKGSCRSLVFSSDGDIVFSAGTDGLVKAAKAETGVVEAKIAIPKDLPRTANEDDFPSLVHALTPQTLLLATDSGALHIYDLRDSDASSSTTYISSKPQQTHHPHEDFVTSITPLPPSAVSTSRQPKQWLSTGGTTLAITDIRRGVLVQSESQDTELLTSAFVGGFAHKGTSVGEKAVVGSAGTLSLWERGVWDDLDERIILDRDGAGVEALVNVPDHLEVGRGGKILVAGLDNGVIKGIQLGINKVAAEMRHHEIDGVVALGFDVAGRMISAGGETIKVWHENIDDDQESLHHESGDQAKKAASSDGDSEESSDSNDLNSRRKRTRWSRGTSKSRARNTGVMHIKGLD</sequence>
<feature type="compositionally biased region" description="Basic residues" evidence="5">
    <location>
        <begin position="397"/>
        <end position="412"/>
    </location>
</feature>
<dbReference type="InterPro" id="IPR015943">
    <property type="entry name" value="WD40/YVTN_repeat-like_dom_sf"/>
</dbReference>
<accession>A0A6A6NRF7</accession>
<dbReference type="SUPFAM" id="SSF50998">
    <property type="entry name" value="Quinoprotein alcohol dehydrogenase-like"/>
    <property type="match status" value="1"/>
</dbReference>
<evidence type="ECO:0000256" key="3">
    <source>
        <dbReference type="ARBA" id="ARBA00039238"/>
    </source>
</evidence>
<dbReference type="PANTHER" id="PTHR44019:SF20">
    <property type="entry name" value="WD REPEAT-CONTAINING PROTEIN 55"/>
    <property type="match status" value="1"/>
</dbReference>
<protein>
    <recommendedName>
        <fullName evidence="3">WD repeat-containing protein JIP5</fullName>
    </recommendedName>
    <alternativeName>
        <fullName evidence="4">WD repeat-containing protein jip5</fullName>
    </alternativeName>
</protein>
<name>A0A6A6NRF7_9PEZI</name>
<keyword evidence="1" id="KW-0853">WD repeat</keyword>
<dbReference type="InterPro" id="IPR011047">
    <property type="entry name" value="Quinoprotein_ADH-like_sf"/>
</dbReference>
<dbReference type="EMBL" id="MU001692">
    <property type="protein sequence ID" value="KAF2454299.1"/>
    <property type="molecule type" value="Genomic_DNA"/>
</dbReference>
<evidence type="ECO:0000313" key="6">
    <source>
        <dbReference type="EMBL" id="KAF2454299.1"/>
    </source>
</evidence>
<keyword evidence="2" id="KW-0677">Repeat</keyword>
<evidence type="ECO:0000256" key="1">
    <source>
        <dbReference type="ARBA" id="ARBA00022574"/>
    </source>
</evidence>
<organism evidence="6 7">
    <name type="scientific">Lineolata rhizophorae</name>
    <dbReference type="NCBI Taxonomy" id="578093"/>
    <lineage>
        <taxon>Eukaryota</taxon>
        <taxon>Fungi</taxon>
        <taxon>Dikarya</taxon>
        <taxon>Ascomycota</taxon>
        <taxon>Pezizomycotina</taxon>
        <taxon>Dothideomycetes</taxon>
        <taxon>Dothideomycetes incertae sedis</taxon>
        <taxon>Lineolatales</taxon>
        <taxon>Lineolataceae</taxon>
        <taxon>Lineolata</taxon>
    </lineage>
</organism>
<keyword evidence="7" id="KW-1185">Reference proteome</keyword>
<feature type="compositionally biased region" description="Basic and acidic residues" evidence="5">
    <location>
        <begin position="364"/>
        <end position="376"/>
    </location>
</feature>
<dbReference type="InterPro" id="IPR050505">
    <property type="entry name" value="WDR55/POC1"/>
</dbReference>
<evidence type="ECO:0000256" key="5">
    <source>
        <dbReference type="SAM" id="MobiDB-lite"/>
    </source>
</evidence>
<dbReference type="PANTHER" id="PTHR44019">
    <property type="entry name" value="WD REPEAT-CONTAINING PROTEIN 55"/>
    <property type="match status" value="1"/>
</dbReference>